<dbReference type="InterPro" id="IPR051061">
    <property type="entry name" value="Zinc_finger_trans_reg"/>
</dbReference>
<feature type="compositionally biased region" description="Polar residues" evidence="8">
    <location>
        <begin position="223"/>
        <end position="236"/>
    </location>
</feature>
<dbReference type="Gene3D" id="3.30.160.60">
    <property type="entry name" value="Classic Zinc Finger"/>
    <property type="match status" value="1"/>
</dbReference>
<evidence type="ECO:0000256" key="7">
    <source>
        <dbReference type="ARBA" id="ARBA00023242"/>
    </source>
</evidence>
<keyword evidence="5" id="KW-0805">Transcription regulation</keyword>
<protein>
    <recommendedName>
        <fullName evidence="9">C2H2-type domain-containing protein</fullName>
    </recommendedName>
</protein>
<comment type="subcellular location">
    <subcellularLocation>
        <location evidence="1">Nucleus</location>
    </subcellularLocation>
</comment>
<evidence type="ECO:0000256" key="2">
    <source>
        <dbReference type="ARBA" id="ARBA00022723"/>
    </source>
</evidence>
<keyword evidence="6" id="KW-0804">Transcription</keyword>
<feature type="region of interest" description="Disordered" evidence="8">
    <location>
        <begin position="457"/>
        <end position="484"/>
    </location>
</feature>
<sequence>MVSYLADCHAQMPPSDFDLYPSQEYSDLLSQAHYPPHNSHQFTFGQPHQSHHTFSAPFKPTNTNVFAMNPFNRQGGFLPYSPVASPASAAQSFDVCPPHLSSASESGASVHSTSSSTQASPSMNQQFAEPWSVLGQGLEMPAEFASCGFEYDTMVATDKISGCVDPNLINPFQSSAQFTTSPYPDFATPSLPYQGFVEQPPSPAPSNQSVHSHSVSDSRRFKTSGSQSPYLHNNAFQPYPAYNPARRPSVASIQSRQSQGSRRSGSYELDEETREKGLCPIEGCGRVFKDLKAHMLTHQNERPEKCPITSCEYHLKGFARKYDKNRHTLTHYKGTMVCGFCPGSGSAAEKSFNRADVFKRHLTAVHGVEQTPPNSRKKSPSSSAAKRTHPGNSSAAGTCSTCSVTFANAQEFYEHLDDCVLRVVQQADPAEAINHKLLSSVVDDENVKETLDRHCLSRDAPSTTSSFDEDDDEDDFDVDDANDATYGVRRSEKGNANARSGRIGLTLSKGGVTLPTATSRKKRKHYPTSWGCPAERMRMKKRVLCVYDGQRRLWKDDMMLNQDLEVRITLPGTGPDGRKMWVTDLDVQTLKRAEALHVMPEADKGENRWDNVVGGDLDLVDAATPTPATAALSLPMHSASLSSSSAAFEL</sequence>
<feature type="compositionally biased region" description="Low complexity" evidence="8">
    <location>
        <begin position="254"/>
        <end position="266"/>
    </location>
</feature>
<keyword evidence="7" id="KW-0539">Nucleus</keyword>
<keyword evidence="11" id="KW-1185">Reference proteome</keyword>
<dbReference type="PANTHER" id="PTHR46179">
    <property type="entry name" value="ZINC FINGER PROTEIN"/>
    <property type="match status" value="1"/>
</dbReference>
<gene>
    <name evidence="10" type="ORF">IWX90DRAFT_488057</name>
</gene>
<evidence type="ECO:0000313" key="11">
    <source>
        <dbReference type="Proteomes" id="UP001456524"/>
    </source>
</evidence>
<feature type="compositionally biased region" description="Acidic residues" evidence="8">
    <location>
        <begin position="467"/>
        <end position="482"/>
    </location>
</feature>
<comment type="caution">
    <text evidence="10">The sequence shown here is derived from an EMBL/GenBank/DDBJ whole genome shotgun (WGS) entry which is preliminary data.</text>
</comment>
<reference evidence="10 11" key="1">
    <citation type="journal article" date="2022" name="G3 (Bethesda)">
        <title>Enemy or ally: a genomic approach to elucidate the lifestyle of Phyllosticta citrichinaensis.</title>
        <authorList>
            <person name="Buijs V.A."/>
            <person name="Groenewald J.Z."/>
            <person name="Haridas S."/>
            <person name="LaButti K.M."/>
            <person name="Lipzen A."/>
            <person name="Martin F.M."/>
            <person name="Barry K."/>
            <person name="Grigoriev I.V."/>
            <person name="Crous P.W."/>
            <person name="Seidl M.F."/>
        </authorList>
    </citation>
    <scope>NUCLEOTIDE SEQUENCE [LARGE SCALE GENOMIC DNA]</scope>
    <source>
        <strain evidence="10 11">CBS 129764</strain>
    </source>
</reference>
<dbReference type="PANTHER" id="PTHR46179:SF13">
    <property type="entry name" value="C2H2-TYPE DOMAIN-CONTAINING PROTEIN"/>
    <property type="match status" value="1"/>
</dbReference>
<dbReference type="InterPro" id="IPR013087">
    <property type="entry name" value="Znf_C2H2_type"/>
</dbReference>
<feature type="region of interest" description="Disordered" evidence="8">
    <location>
        <begin position="189"/>
        <end position="272"/>
    </location>
</feature>
<feature type="domain" description="C2H2-type" evidence="9">
    <location>
        <begin position="336"/>
        <end position="366"/>
    </location>
</feature>
<proteinExistence type="predicted"/>
<evidence type="ECO:0000313" key="10">
    <source>
        <dbReference type="EMBL" id="KAK8161511.1"/>
    </source>
</evidence>
<dbReference type="Proteomes" id="UP001456524">
    <property type="component" value="Unassembled WGS sequence"/>
</dbReference>
<dbReference type="SUPFAM" id="SSF57667">
    <property type="entry name" value="beta-beta-alpha zinc fingers"/>
    <property type="match status" value="1"/>
</dbReference>
<evidence type="ECO:0000259" key="9">
    <source>
        <dbReference type="SMART" id="SM00355"/>
    </source>
</evidence>
<dbReference type="EMBL" id="JBBWUH010000007">
    <property type="protein sequence ID" value="KAK8161511.1"/>
    <property type="molecule type" value="Genomic_DNA"/>
</dbReference>
<feature type="domain" description="C2H2-type" evidence="9">
    <location>
        <begin position="277"/>
        <end position="298"/>
    </location>
</feature>
<evidence type="ECO:0000256" key="1">
    <source>
        <dbReference type="ARBA" id="ARBA00004123"/>
    </source>
</evidence>
<feature type="region of interest" description="Disordered" evidence="8">
    <location>
        <begin position="364"/>
        <end position="397"/>
    </location>
</feature>
<evidence type="ECO:0000256" key="4">
    <source>
        <dbReference type="ARBA" id="ARBA00022833"/>
    </source>
</evidence>
<organism evidence="10 11">
    <name type="scientific">Phyllosticta citrichinensis</name>
    <dbReference type="NCBI Taxonomy" id="1130410"/>
    <lineage>
        <taxon>Eukaryota</taxon>
        <taxon>Fungi</taxon>
        <taxon>Dikarya</taxon>
        <taxon>Ascomycota</taxon>
        <taxon>Pezizomycotina</taxon>
        <taxon>Dothideomycetes</taxon>
        <taxon>Dothideomycetes incertae sedis</taxon>
        <taxon>Botryosphaeriales</taxon>
        <taxon>Phyllostictaceae</taxon>
        <taxon>Phyllosticta</taxon>
    </lineage>
</organism>
<evidence type="ECO:0000256" key="6">
    <source>
        <dbReference type="ARBA" id="ARBA00023163"/>
    </source>
</evidence>
<feature type="domain" description="C2H2-type" evidence="9">
    <location>
        <begin position="397"/>
        <end position="417"/>
    </location>
</feature>
<dbReference type="InterPro" id="IPR036236">
    <property type="entry name" value="Znf_C2H2_sf"/>
</dbReference>
<keyword evidence="2" id="KW-0479">Metal-binding</keyword>
<name>A0ABR1XN82_9PEZI</name>
<keyword evidence="3" id="KW-0863">Zinc-finger</keyword>
<evidence type="ECO:0000256" key="3">
    <source>
        <dbReference type="ARBA" id="ARBA00022771"/>
    </source>
</evidence>
<dbReference type="SMART" id="SM00355">
    <property type="entry name" value="ZnF_C2H2"/>
    <property type="match status" value="4"/>
</dbReference>
<feature type="domain" description="C2H2-type" evidence="9">
    <location>
        <begin position="304"/>
        <end position="331"/>
    </location>
</feature>
<keyword evidence="4" id="KW-0862">Zinc</keyword>
<accession>A0ABR1XN82</accession>
<evidence type="ECO:0000256" key="5">
    <source>
        <dbReference type="ARBA" id="ARBA00023015"/>
    </source>
</evidence>
<evidence type="ECO:0000256" key="8">
    <source>
        <dbReference type="SAM" id="MobiDB-lite"/>
    </source>
</evidence>